<evidence type="ECO:0000313" key="3">
    <source>
        <dbReference type="Proteomes" id="UP000613401"/>
    </source>
</evidence>
<comment type="caution">
    <text evidence="2">The sequence shown here is derived from an EMBL/GenBank/DDBJ whole genome shotgun (WGS) entry which is preliminary data.</text>
</comment>
<sequence length="288" mass="31682">MILNTLFFTAAIASQALAYPTAPGEPVRDLNAPDWSMLHFRRACAEDQSSCNYSFAITEFASKESKHCNFTIKADGRPAYQTGFSLAKCPEAAEYSINGGWNDLGFVTLSVINVEKSLISWFSYKDEILTNGVEVGPQQSKVYFHPIAVPTEGEVVARDSHDDLAGASEWQLVNVVRYLVKSGTPQETAVLSFSIEKGNAPSEYCLLMIPVVQQDGTSTRSFYGRECQDGAKGWTVSWGQNDETDEVVMTLVNQDQHKHAFFGFNNVSKGVLLGNNGPSPTKDLPRFV</sequence>
<dbReference type="Proteomes" id="UP000613401">
    <property type="component" value="Unassembled WGS sequence"/>
</dbReference>
<proteinExistence type="predicted"/>
<keyword evidence="1" id="KW-0732">Signal</keyword>
<dbReference type="AlphaFoldDB" id="A0A8H4CWC5"/>
<accession>A0A8H4CWC5</accession>
<reference evidence="2" key="2">
    <citation type="submission" date="2020-03" db="EMBL/GenBank/DDBJ databases">
        <authorList>
            <person name="Fu F.-F."/>
            <person name="Chen J."/>
        </authorList>
    </citation>
    <scope>NUCLEOTIDE SEQUENCE</scope>
    <source>
        <strain evidence="2">Lc1</strain>
    </source>
</reference>
<protein>
    <submittedName>
        <fullName evidence="2">Uncharacterized protein</fullName>
    </submittedName>
</protein>
<keyword evidence="3" id="KW-1185">Reference proteome</keyword>
<dbReference type="EMBL" id="WVTB01000007">
    <property type="protein sequence ID" value="KAF3811271.1"/>
    <property type="molecule type" value="Genomic_DNA"/>
</dbReference>
<feature type="signal peptide" evidence="1">
    <location>
        <begin position="1"/>
        <end position="18"/>
    </location>
</feature>
<dbReference type="RefSeq" id="XP_045270430.1">
    <property type="nucleotide sequence ID" value="XM_045401701.1"/>
</dbReference>
<dbReference type="GeneID" id="69008756"/>
<feature type="chain" id="PRO_5034704437" evidence="1">
    <location>
        <begin position="19"/>
        <end position="288"/>
    </location>
</feature>
<organism evidence="2 3">
    <name type="scientific">Colletotrichum gloeosporioides</name>
    <name type="common">Anthracnose fungus</name>
    <name type="synonym">Glomerella cingulata</name>
    <dbReference type="NCBI Taxonomy" id="474922"/>
    <lineage>
        <taxon>Eukaryota</taxon>
        <taxon>Fungi</taxon>
        <taxon>Dikarya</taxon>
        <taxon>Ascomycota</taxon>
        <taxon>Pezizomycotina</taxon>
        <taxon>Sordariomycetes</taxon>
        <taxon>Hypocreomycetidae</taxon>
        <taxon>Glomerellales</taxon>
        <taxon>Glomerellaceae</taxon>
        <taxon>Colletotrichum</taxon>
        <taxon>Colletotrichum gloeosporioides species complex</taxon>
    </lineage>
</organism>
<evidence type="ECO:0000256" key="1">
    <source>
        <dbReference type="SAM" id="SignalP"/>
    </source>
</evidence>
<gene>
    <name evidence="2" type="ORF">GCG54_00001587</name>
</gene>
<evidence type="ECO:0000313" key="2">
    <source>
        <dbReference type="EMBL" id="KAF3811271.1"/>
    </source>
</evidence>
<name>A0A8H4CWC5_COLGL</name>
<reference evidence="2" key="1">
    <citation type="journal article" date="2020" name="Phytopathology">
        <title>Genome sequence and comparative analysis of Colletotrichum gloeosporioides isolated from Liriodendron leaves.</title>
        <authorList>
            <person name="Fu F.F."/>
            <person name="Hao Z."/>
            <person name="Wang P."/>
            <person name="Lu Y."/>
            <person name="Xue L.J."/>
            <person name="Wei G."/>
            <person name="Tian Y."/>
            <person name="Baishi H."/>
            <person name="Xu H."/>
            <person name="Shi J."/>
            <person name="Cheng T."/>
            <person name="Wang G."/>
            <person name="Yi Y."/>
            <person name="Chen J."/>
        </authorList>
    </citation>
    <scope>NUCLEOTIDE SEQUENCE</scope>
    <source>
        <strain evidence="2">Lc1</strain>
    </source>
</reference>